<organism evidence="2 3">
    <name type="scientific">Agromyces rhizosphaerae</name>
    <dbReference type="NCBI Taxonomy" id="88374"/>
    <lineage>
        <taxon>Bacteria</taxon>
        <taxon>Bacillati</taxon>
        <taxon>Actinomycetota</taxon>
        <taxon>Actinomycetes</taxon>
        <taxon>Micrococcales</taxon>
        <taxon>Microbacteriaceae</taxon>
        <taxon>Agromyces</taxon>
    </lineage>
</organism>
<dbReference type="PANTHER" id="PTHR39515">
    <property type="entry name" value="CONSERVED PROTEIN"/>
    <property type="match status" value="1"/>
</dbReference>
<reference evidence="2" key="1">
    <citation type="submission" date="2022-12" db="EMBL/GenBank/DDBJ databases">
        <title>Reference genome sequencing for broad-spectrum identification of bacterial and archaeal isolates by mass spectrometry.</title>
        <authorList>
            <person name="Sekiguchi Y."/>
            <person name="Tourlousse D.M."/>
        </authorList>
    </citation>
    <scope>NUCLEOTIDE SEQUENCE</scope>
    <source>
        <strain evidence="2">14</strain>
    </source>
</reference>
<dbReference type="SMART" id="SM00347">
    <property type="entry name" value="HTH_MARR"/>
    <property type="match status" value="1"/>
</dbReference>
<evidence type="ECO:0000313" key="3">
    <source>
        <dbReference type="Proteomes" id="UP001144396"/>
    </source>
</evidence>
<dbReference type="Pfam" id="PF01047">
    <property type="entry name" value="MarR"/>
    <property type="match status" value="1"/>
</dbReference>
<feature type="domain" description="HTH marR-type" evidence="1">
    <location>
        <begin position="9"/>
        <end position="141"/>
    </location>
</feature>
<dbReference type="PANTHER" id="PTHR39515:SF2">
    <property type="entry name" value="HTH-TYPE TRANSCRIPTIONAL REGULATOR RV0880"/>
    <property type="match status" value="1"/>
</dbReference>
<dbReference type="AlphaFoldDB" id="A0A9W6CUD4"/>
<dbReference type="InterPro" id="IPR000835">
    <property type="entry name" value="HTH_MarR-typ"/>
</dbReference>
<dbReference type="InterPro" id="IPR052526">
    <property type="entry name" value="HTH-type_Bedaq_tolerance"/>
</dbReference>
<protein>
    <submittedName>
        <fullName evidence="2">MarR family transcriptional regulator</fullName>
    </submittedName>
</protein>
<dbReference type="InterPro" id="IPR036390">
    <property type="entry name" value="WH_DNA-bd_sf"/>
</dbReference>
<sequence length="141" mass="15596">MQKTIAEQGSDLRMAVFRLSRRLRAQKADDGMSDGQFAVLAALYVDGAHTLTGLAERERVSAPSMNRTVNCLQDSGYVERSADPDDGRKTNISLSDAGTAVVSETVTKRDAWLTERVRELPKEDRAVLARAVELMEEIVNR</sequence>
<comment type="caution">
    <text evidence="2">The sequence shown here is derived from an EMBL/GenBank/DDBJ whole genome shotgun (WGS) entry which is preliminary data.</text>
</comment>
<dbReference type="EMBL" id="BSDP01000001">
    <property type="protein sequence ID" value="GLI26989.1"/>
    <property type="molecule type" value="Genomic_DNA"/>
</dbReference>
<dbReference type="SUPFAM" id="SSF46785">
    <property type="entry name" value="Winged helix' DNA-binding domain"/>
    <property type="match status" value="1"/>
</dbReference>
<gene>
    <name evidence="2" type="ORF">ARHIZOSPH14_12310</name>
</gene>
<dbReference type="Gene3D" id="1.10.10.10">
    <property type="entry name" value="Winged helix-like DNA-binding domain superfamily/Winged helix DNA-binding domain"/>
    <property type="match status" value="1"/>
</dbReference>
<name>A0A9W6CUD4_9MICO</name>
<accession>A0A9W6CUD4</accession>
<keyword evidence="3" id="KW-1185">Reference proteome</keyword>
<dbReference type="InterPro" id="IPR036388">
    <property type="entry name" value="WH-like_DNA-bd_sf"/>
</dbReference>
<dbReference type="GO" id="GO:0003700">
    <property type="term" value="F:DNA-binding transcription factor activity"/>
    <property type="evidence" value="ECO:0007669"/>
    <property type="project" value="InterPro"/>
</dbReference>
<dbReference type="RefSeq" id="WP_281883130.1">
    <property type="nucleotide sequence ID" value="NZ_BSDP01000001.1"/>
</dbReference>
<dbReference type="Proteomes" id="UP001144396">
    <property type="component" value="Unassembled WGS sequence"/>
</dbReference>
<evidence type="ECO:0000313" key="2">
    <source>
        <dbReference type="EMBL" id="GLI26989.1"/>
    </source>
</evidence>
<proteinExistence type="predicted"/>
<dbReference type="PROSITE" id="PS50995">
    <property type="entry name" value="HTH_MARR_2"/>
    <property type="match status" value="1"/>
</dbReference>
<evidence type="ECO:0000259" key="1">
    <source>
        <dbReference type="PROSITE" id="PS50995"/>
    </source>
</evidence>